<proteinExistence type="predicted"/>
<reference evidence="2" key="2">
    <citation type="submission" date="2020-09" db="EMBL/GenBank/DDBJ databases">
        <authorList>
            <person name="Sun Q."/>
            <person name="Zhou Y."/>
        </authorList>
    </citation>
    <scope>NUCLEOTIDE SEQUENCE</scope>
    <source>
        <strain evidence="2">CGMCC 1.15360</strain>
    </source>
</reference>
<evidence type="ECO:0000259" key="1">
    <source>
        <dbReference type="Pfam" id="PF01636"/>
    </source>
</evidence>
<gene>
    <name evidence="2" type="ORF">GCM10010990_33540</name>
</gene>
<dbReference type="Proteomes" id="UP000612349">
    <property type="component" value="Unassembled WGS sequence"/>
</dbReference>
<dbReference type="Gene3D" id="3.30.200.20">
    <property type="entry name" value="Phosphorylase Kinase, domain 1"/>
    <property type="match status" value="1"/>
</dbReference>
<dbReference type="AlphaFoldDB" id="A0A916Z8A7"/>
<accession>A0A916Z8A7</accession>
<keyword evidence="3" id="KW-1185">Reference proteome</keyword>
<dbReference type="InterPro" id="IPR002575">
    <property type="entry name" value="Aminoglycoside_PTrfase"/>
</dbReference>
<dbReference type="InterPro" id="IPR041726">
    <property type="entry name" value="ACAD10_11_N"/>
</dbReference>
<dbReference type="CDD" id="cd05154">
    <property type="entry name" value="ACAD10_11_N-like"/>
    <property type="match status" value="1"/>
</dbReference>
<evidence type="ECO:0000313" key="3">
    <source>
        <dbReference type="Proteomes" id="UP000612349"/>
    </source>
</evidence>
<dbReference type="InterPro" id="IPR011009">
    <property type="entry name" value="Kinase-like_dom_sf"/>
</dbReference>
<dbReference type="OrthoDB" id="3806873at2"/>
<reference evidence="2" key="1">
    <citation type="journal article" date="2014" name="Int. J. Syst. Evol. Microbiol.">
        <title>Complete genome sequence of Corynebacterium casei LMG S-19264T (=DSM 44701T), isolated from a smear-ripened cheese.</title>
        <authorList>
            <consortium name="US DOE Joint Genome Institute (JGI-PGF)"/>
            <person name="Walter F."/>
            <person name="Albersmeier A."/>
            <person name="Kalinowski J."/>
            <person name="Ruckert C."/>
        </authorList>
    </citation>
    <scope>NUCLEOTIDE SEQUENCE</scope>
    <source>
        <strain evidence="2">CGMCC 1.15360</strain>
    </source>
</reference>
<organism evidence="2 3">
    <name type="scientific">Croceicoccus mobilis</name>
    <dbReference type="NCBI Taxonomy" id="1703339"/>
    <lineage>
        <taxon>Bacteria</taxon>
        <taxon>Pseudomonadati</taxon>
        <taxon>Pseudomonadota</taxon>
        <taxon>Alphaproteobacteria</taxon>
        <taxon>Sphingomonadales</taxon>
        <taxon>Erythrobacteraceae</taxon>
        <taxon>Croceicoccus</taxon>
    </lineage>
</organism>
<dbReference type="SUPFAM" id="SSF56112">
    <property type="entry name" value="Protein kinase-like (PK-like)"/>
    <property type="match status" value="1"/>
</dbReference>
<comment type="caution">
    <text evidence="2">The sequence shown here is derived from an EMBL/GenBank/DDBJ whole genome shotgun (WGS) entry which is preliminary data.</text>
</comment>
<dbReference type="RefSeq" id="WP_066770602.1">
    <property type="nucleotide sequence ID" value="NZ_LYWZ01000017.1"/>
</dbReference>
<feature type="domain" description="Aminoglycoside phosphotransferase" evidence="1">
    <location>
        <begin position="35"/>
        <end position="258"/>
    </location>
</feature>
<sequence>MIGPAHMIVPDEFNGSWFAAYLANRSGHTVDVVEFTRFTRGTSRQTWFARYRDDNGEHQLTLRADHPAGAGDPTPLDREYECYRALGKTDIPHARALFWESDPAKTPRPFYTRELVDGSWQVPGFGTDSDEAKRIQLEASREHMRALAKVHDADWRAAGFGELFGAPADEAQAAPFYLELLMRRFDEFGGEPQPLMHEAHAFLRANAPSAARISLCKGTNGLGEEVFRDGQIVAMSDWEESIVGDPASDLAMVQGFTEAIEIEGETVWDHEMAVDYYNTQARVPVSMDNVRYYQLARLFGRMVMFAFTTNVVRRSPNATVRQGWTTTEPQHVVRRVMAHALGLGPPADPQLFEEMNESIDMFDEGEEA</sequence>
<evidence type="ECO:0000313" key="2">
    <source>
        <dbReference type="EMBL" id="GGD80915.1"/>
    </source>
</evidence>
<name>A0A916Z8A7_9SPHN</name>
<dbReference type="Pfam" id="PF01636">
    <property type="entry name" value="APH"/>
    <property type="match status" value="1"/>
</dbReference>
<dbReference type="Gene3D" id="3.90.1200.10">
    <property type="match status" value="1"/>
</dbReference>
<dbReference type="EMBL" id="BMIP01000009">
    <property type="protein sequence ID" value="GGD80915.1"/>
    <property type="molecule type" value="Genomic_DNA"/>
</dbReference>
<protein>
    <recommendedName>
        <fullName evidence="1">Aminoglycoside phosphotransferase domain-containing protein</fullName>
    </recommendedName>
</protein>